<sequence>MPETHFPSNILEHFFLHQLLEFSAVLSVTLAHKQPFKN</sequence>
<reference evidence="1" key="2">
    <citation type="journal article" date="2015" name="Fish Shellfish Immunol.">
        <title>Early steps in the European eel (Anguilla anguilla)-Vibrio vulnificus interaction in the gills: Role of the RtxA13 toxin.</title>
        <authorList>
            <person name="Callol A."/>
            <person name="Pajuelo D."/>
            <person name="Ebbesson L."/>
            <person name="Teles M."/>
            <person name="MacKenzie S."/>
            <person name="Amaro C."/>
        </authorList>
    </citation>
    <scope>NUCLEOTIDE SEQUENCE</scope>
</reference>
<dbReference type="AlphaFoldDB" id="A0A0E9V6B2"/>
<organism evidence="1">
    <name type="scientific">Anguilla anguilla</name>
    <name type="common">European freshwater eel</name>
    <name type="synonym">Muraena anguilla</name>
    <dbReference type="NCBI Taxonomy" id="7936"/>
    <lineage>
        <taxon>Eukaryota</taxon>
        <taxon>Metazoa</taxon>
        <taxon>Chordata</taxon>
        <taxon>Craniata</taxon>
        <taxon>Vertebrata</taxon>
        <taxon>Euteleostomi</taxon>
        <taxon>Actinopterygii</taxon>
        <taxon>Neopterygii</taxon>
        <taxon>Teleostei</taxon>
        <taxon>Anguilliformes</taxon>
        <taxon>Anguillidae</taxon>
        <taxon>Anguilla</taxon>
    </lineage>
</organism>
<reference evidence="1" key="1">
    <citation type="submission" date="2014-11" db="EMBL/GenBank/DDBJ databases">
        <authorList>
            <person name="Amaro Gonzalez C."/>
        </authorList>
    </citation>
    <scope>NUCLEOTIDE SEQUENCE</scope>
</reference>
<evidence type="ECO:0000313" key="1">
    <source>
        <dbReference type="EMBL" id="JAH72990.1"/>
    </source>
</evidence>
<dbReference type="EMBL" id="GBXM01035587">
    <property type="protein sequence ID" value="JAH72990.1"/>
    <property type="molecule type" value="Transcribed_RNA"/>
</dbReference>
<proteinExistence type="predicted"/>
<name>A0A0E9V6B2_ANGAN</name>
<protein>
    <submittedName>
        <fullName evidence="1">Uncharacterized protein</fullName>
    </submittedName>
</protein>
<accession>A0A0E9V6B2</accession>